<dbReference type="EMBL" id="HQ849421">
    <property type="protein sequence ID" value="ADZ99053.1"/>
    <property type="molecule type" value="mRNA"/>
</dbReference>
<organism evidence="4">
    <name type="scientific">Physarum polycephalum</name>
    <name type="common">Many-headed slime mold</name>
    <name type="synonym">Badhamia polycephala</name>
    <dbReference type="NCBI Taxonomy" id="5791"/>
    <lineage>
        <taxon>Eukaryota</taxon>
        <taxon>Amoebozoa</taxon>
        <taxon>Evosea</taxon>
        <taxon>Eumycetozoa</taxon>
        <taxon>Myxogastria</taxon>
        <taxon>Myxogastromycetidae</taxon>
        <taxon>Physariida</taxon>
        <taxon>Physaraceae</taxon>
        <taxon>Physarum</taxon>
    </lineage>
</organism>
<dbReference type="GO" id="GO:1990904">
    <property type="term" value="C:ribonucleoprotein complex"/>
    <property type="evidence" value="ECO:0007669"/>
    <property type="project" value="UniProtKB-KW"/>
</dbReference>
<evidence type="ECO:0000313" key="4">
    <source>
        <dbReference type="EMBL" id="ADZ99053.1"/>
    </source>
</evidence>
<dbReference type="Gene3D" id="4.10.830.10">
    <property type="entry name" value="30s Ribosomal Protein S14, Chain N"/>
    <property type="match status" value="1"/>
</dbReference>
<reference evidence="4" key="1">
    <citation type="journal article" date="2011" name="Nucleic Acids Res.">
        <title>Complete characterization of the edited transcriptome of the mitochondrion of Physarum polycephalum using deep sequencing of RNA.</title>
        <authorList>
            <person name="Bundschuh R."/>
            <person name="Altmuller J."/>
            <person name="Becker C."/>
            <person name="Nurnberg P."/>
            <person name="Gott J.M."/>
        </authorList>
    </citation>
    <scope>NUCLEOTIDE SEQUENCE</scope>
    <source>
        <strain evidence="4">M3CVIII</strain>
    </source>
</reference>
<keyword evidence="2 4" id="KW-0689">Ribosomal protein</keyword>
<dbReference type="GO" id="GO:0006412">
    <property type="term" value="P:translation"/>
    <property type="evidence" value="ECO:0007669"/>
    <property type="project" value="InterPro"/>
</dbReference>
<keyword evidence="3" id="KW-0687">Ribonucleoprotein</keyword>
<protein>
    <submittedName>
        <fullName evidence="4">Ribosomal protein S14</fullName>
    </submittedName>
</protein>
<dbReference type="InterPro" id="IPR001209">
    <property type="entry name" value="Ribosomal_uS14"/>
</dbReference>
<gene>
    <name evidence="4" type="primary">rpS14</name>
</gene>
<evidence type="ECO:0000256" key="3">
    <source>
        <dbReference type="ARBA" id="ARBA00023274"/>
    </source>
</evidence>
<geneLocation type="mitochondrion" evidence="4"/>
<keyword evidence="4" id="KW-0496">Mitochondrion</keyword>
<dbReference type="Pfam" id="PF00253">
    <property type="entry name" value="Ribosomal_S14"/>
    <property type="match status" value="1"/>
</dbReference>
<sequence>MISILQTSIKDKKQRMQFKASEMERRYYKLMKLQATNIGFMPLRTLPKVQLKNYCLITGRARSIYSKKFRISRHQIKAYFTYISGLRNSSW</sequence>
<dbReference type="InterPro" id="IPR043140">
    <property type="entry name" value="Ribosomal_uS14_sf"/>
</dbReference>
<comment type="similarity">
    <text evidence="1">Belongs to the universal ribosomal protein uS14 family.</text>
</comment>
<dbReference type="SUPFAM" id="SSF57716">
    <property type="entry name" value="Glucocorticoid receptor-like (DNA-binding domain)"/>
    <property type="match status" value="1"/>
</dbReference>
<proteinExistence type="evidence at transcript level"/>
<accession>F2Y9U8</accession>
<evidence type="ECO:0000256" key="1">
    <source>
        <dbReference type="ARBA" id="ARBA00009083"/>
    </source>
</evidence>
<dbReference type="AlphaFoldDB" id="F2Y9U8"/>
<dbReference type="GO" id="GO:0003735">
    <property type="term" value="F:structural constituent of ribosome"/>
    <property type="evidence" value="ECO:0007669"/>
    <property type="project" value="InterPro"/>
</dbReference>
<evidence type="ECO:0000256" key="2">
    <source>
        <dbReference type="ARBA" id="ARBA00022980"/>
    </source>
</evidence>
<dbReference type="GO" id="GO:0005840">
    <property type="term" value="C:ribosome"/>
    <property type="evidence" value="ECO:0007669"/>
    <property type="project" value="UniProtKB-KW"/>
</dbReference>
<name>F2Y9U8_PHYPO</name>